<feature type="transmembrane region" description="Helical" evidence="6">
    <location>
        <begin position="80"/>
        <end position="99"/>
    </location>
</feature>
<feature type="transmembrane region" description="Helical" evidence="6">
    <location>
        <begin position="14"/>
        <end position="35"/>
    </location>
</feature>
<feature type="transmembrane region" description="Helical" evidence="6">
    <location>
        <begin position="152"/>
        <end position="177"/>
    </location>
</feature>
<feature type="transmembrane region" description="Helical" evidence="6">
    <location>
        <begin position="47"/>
        <end position="68"/>
    </location>
</feature>
<reference evidence="8 9" key="1">
    <citation type="submission" date="2017-11" db="EMBL/GenBank/DDBJ databases">
        <authorList>
            <person name="Han C.G."/>
        </authorList>
    </citation>
    <scope>NUCLEOTIDE SEQUENCE [LARGE SCALE GENOMIC DNA]</scope>
    <source>
        <strain evidence="9">ATCC 43555</strain>
    </source>
</reference>
<dbReference type="PANTHER" id="PTHR11562">
    <property type="entry name" value="CATION EFFLUX PROTEIN/ ZINC TRANSPORTER"/>
    <property type="match status" value="1"/>
</dbReference>
<dbReference type="NCBIfam" id="TIGR01297">
    <property type="entry name" value="CDF"/>
    <property type="match status" value="1"/>
</dbReference>
<dbReference type="PANTHER" id="PTHR11562:SF17">
    <property type="entry name" value="RE54080P-RELATED"/>
    <property type="match status" value="1"/>
</dbReference>
<dbReference type="InterPro" id="IPR027469">
    <property type="entry name" value="Cation_efflux_TMD_sf"/>
</dbReference>
<protein>
    <submittedName>
        <fullName evidence="8">Zinc transporter</fullName>
    </submittedName>
</protein>
<dbReference type="InterPro" id="IPR050681">
    <property type="entry name" value="CDF/SLC30A"/>
</dbReference>
<evidence type="ECO:0000256" key="4">
    <source>
        <dbReference type="ARBA" id="ARBA00022989"/>
    </source>
</evidence>
<dbReference type="GeneID" id="93665605"/>
<dbReference type="Pfam" id="PF01545">
    <property type="entry name" value="Cation_efflux"/>
    <property type="match status" value="1"/>
</dbReference>
<name>A0A2K4XEZ0_PSEVC</name>
<organism evidence="8 9">
    <name type="scientific">Pseudoalteromonas carrageenovora IAM 12662</name>
    <dbReference type="NCBI Taxonomy" id="1314868"/>
    <lineage>
        <taxon>Bacteria</taxon>
        <taxon>Pseudomonadati</taxon>
        <taxon>Pseudomonadota</taxon>
        <taxon>Gammaproteobacteria</taxon>
        <taxon>Alteromonadales</taxon>
        <taxon>Pseudoalteromonadaceae</taxon>
        <taxon>Pseudoalteromonas</taxon>
    </lineage>
</organism>
<dbReference type="Gene3D" id="1.20.1510.10">
    <property type="entry name" value="Cation efflux protein transmembrane domain"/>
    <property type="match status" value="1"/>
</dbReference>
<evidence type="ECO:0000259" key="7">
    <source>
        <dbReference type="Pfam" id="PF01545"/>
    </source>
</evidence>
<evidence type="ECO:0000256" key="5">
    <source>
        <dbReference type="ARBA" id="ARBA00023136"/>
    </source>
</evidence>
<dbReference type="GO" id="GO:0005385">
    <property type="term" value="F:zinc ion transmembrane transporter activity"/>
    <property type="evidence" value="ECO:0007669"/>
    <property type="project" value="TreeGrafter"/>
</dbReference>
<dbReference type="InterPro" id="IPR002524">
    <property type="entry name" value="Cation_efflux"/>
</dbReference>
<evidence type="ECO:0000313" key="8">
    <source>
        <dbReference type="EMBL" id="SOU42898.1"/>
    </source>
</evidence>
<keyword evidence="5 6" id="KW-0472">Membrane</keyword>
<dbReference type="InterPro" id="IPR036837">
    <property type="entry name" value="Cation_efflux_CTD_sf"/>
</dbReference>
<evidence type="ECO:0000256" key="6">
    <source>
        <dbReference type="SAM" id="Phobius"/>
    </source>
</evidence>
<evidence type="ECO:0000256" key="2">
    <source>
        <dbReference type="ARBA" id="ARBA00022692"/>
    </source>
</evidence>
<evidence type="ECO:0000256" key="1">
    <source>
        <dbReference type="ARBA" id="ARBA00004141"/>
    </source>
</evidence>
<dbReference type="AlphaFoldDB" id="A0A2K4XEZ0"/>
<dbReference type="RefSeq" id="WP_058549901.1">
    <property type="nucleotide sequence ID" value="NZ_AQGW01000025.1"/>
</dbReference>
<keyword evidence="3" id="KW-0864">Zinc transport</keyword>
<proteinExistence type="predicted"/>
<feature type="domain" description="Cation efflux protein transmembrane" evidence="7">
    <location>
        <begin position="14"/>
        <end position="207"/>
    </location>
</feature>
<dbReference type="SUPFAM" id="SSF161111">
    <property type="entry name" value="Cation efflux protein transmembrane domain-like"/>
    <property type="match status" value="1"/>
</dbReference>
<gene>
    <name evidence="8" type="ORF">PCAR9_B0426</name>
</gene>
<evidence type="ECO:0000256" key="3">
    <source>
        <dbReference type="ARBA" id="ARBA00022906"/>
    </source>
</evidence>
<dbReference type="InterPro" id="IPR058533">
    <property type="entry name" value="Cation_efflux_TM"/>
</dbReference>
<dbReference type="SUPFAM" id="SSF160240">
    <property type="entry name" value="Cation efflux protein cytoplasmic domain-like"/>
    <property type="match status" value="1"/>
</dbReference>
<accession>A0A2K4XEZ0</accession>
<evidence type="ECO:0000313" key="9">
    <source>
        <dbReference type="Proteomes" id="UP000238288"/>
    </source>
</evidence>
<keyword evidence="3" id="KW-0862">Zinc</keyword>
<keyword evidence="3" id="KW-0406">Ion transport</keyword>
<dbReference type="OrthoDB" id="9809646at2"/>
<dbReference type="EMBL" id="LT965929">
    <property type="protein sequence ID" value="SOU42898.1"/>
    <property type="molecule type" value="Genomic_DNA"/>
</dbReference>
<sequence length="298" mass="33041">MTEITTHQASRRRLLIALAITCSFMVIQVVGAYYSNSLAVLADAGHLFVHNSSLFIALIASSLAIHFAKTYNDGHQRAELIGGLINGTLYLAISLIILYEGGERFIHQHEGNELAINSYLMSVIAAIGFLFHGAAAWVLYKGRKASINVYAVFLHSFFDLISTVSTFVAGILIYLTGWTVIDILSSMLIASFVLFTGIKVIISCIKGLRLNKAKLPKVADIEHEITNMEHVHNVHNVTVSRKDKDIVVGAHVVLKQHCTIEKHDEACRMKVEQLLSSKFKVKNSVLQIESHECHHIHS</sequence>
<feature type="transmembrane region" description="Helical" evidence="6">
    <location>
        <begin position="119"/>
        <end position="140"/>
    </location>
</feature>
<keyword evidence="2 6" id="KW-0812">Transmembrane</keyword>
<dbReference type="GO" id="GO:0005886">
    <property type="term" value="C:plasma membrane"/>
    <property type="evidence" value="ECO:0007669"/>
    <property type="project" value="TreeGrafter"/>
</dbReference>
<comment type="subcellular location">
    <subcellularLocation>
        <location evidence="1">Membrane</location>
        <topology evidence="1">Multi-pass membrane protein</topology>
    </subcellularLocation>
</comment>
<feature type="transmembrane region" description="Helical" evidence="6">
    <location>
        <begin position="183"/>
        <end position="205"/>
    </location>
</feature>
<dbReference type="Proteomes" id="UP000238288">
    <property type="component" value="Chromosome PCAR9b"/>
</dbReference>
<keyword evidence="3" id="KW-0813">Transport</keyword>
<keyword evidence="4 6" id="KW-1133">Transmembrane helix</keyword>